<proteinExistence type="predicted"/>
<accession>A0ABQ4E3H4</accession>
<dbReference type="Proteomes" id="UP000646749">
    <property type="component" value="Unassembled WGS sequence"/>
</dbReference>
<dbReference type="RefSeq" id="WP_275413592.1">
    <property type="nucleotide sequence ID" value="NZ_BONW01000019.1"/>
</dbReference>
<feature type="region of interest" description="Disordered" evidence="1">
    <location>
        <begin position="1"/>
        <end position="43"/>
    </location>
</feature>
<sequence length="43" mass="4621">MRGGDGGSDAGRGQRATSQHLNRKLYLVADEVTHTGPLPDTER</sequence>
<organism evidence="2 3">
    <name type="scientific">Plantactinospora endophytica</name>
    <dbReference type="NCBI Taxonomy" id="673535"/>
    <lineage>
        <taxon>Bacteria</taxon>
        <taxon>Bacillati</taxon>
        <taxon>Actinomycetota</taxon>
        <taxon>Actinomycetes</taxon>
        <taxon>Micromonosporales</taxon>
        <taxon>Micromonosporaceae</taxon>
        <taxon>Plantactinospora</taxon>
    </lineage>
</organism>
<evidence type="ECO:0000313" key="2">
    <source>
        <dbReference type="EMBL" id="GIG89263.1"/>
    </source>
</evidence>
<gene>
    <name evidence="2" type="ORF">Pen02_41990</name>
</gene>
<comment type="caution">
    <text evidence="2">The sequence shown here is derived from an EMBL/GenBank/DDBJ whole genome shotgun (WGS) entry which is preliminary data.</text>
</comment>
<dbReference type="EMBL" id="BONW01000019">
    <property type="protein sequence ID" value="GIG89263.1"/>
    <property type="molecule type" value="Genomic_DNA"/>
</dbReference>
<keyword evidence="3" id="KW-1185">Reference proteome</keyword>
<evidence type="ECO:0008006" key="4">
    <source>
        <dbReference type="Google" id="ProtNLM"/>
    </source>
</evidence>
<name>A0ABQ4E3H4_9ACTN</name>
<protein>
    <recommendedName>
        <fullName evidence="4">Transposase</fullName>
    </recommendedName>
</protein>
<evidence type="ECO:0000313" key="3">
    <source>
        <dbReference type="Proteomes" id="UP000646749"/>
    </source>
</evidence>
<reference evidence="2 3" key="1">
    <citation type="submission" date="2021-01" db="EMBL/GenBank/DDBJ databases">
        <title>Whole genome shotgun sequence of Plantactinospora endophytica NBRC 110450.</title>
        <authorList>
            <person name="Komaki H."/>
            <person name="Tamura T."/>
        </authorList>
    </citation>
    <scope>NUCLEOTIDE SEQUENCE [LARGE SCALE GENOMIC DNA]</scope>
    <source>
        <strain evidence="2 3">NBRC 110450</strain>
    </source>
</reference>
<evidence type="ECO:0000256" key="1">
    <source>
        <dbReference type="SAM" id="MobiDB-lite"/>
    </source>
</evidence>
<feature type="compositionally biased region" description="Gly residues" evidence="1">
    <location>
        <begin position="1"/>
        <end position="10"/>
    </location>
</feature>